<proteinExistence type="predicted"/>
<keyword evidence="3" id="KW-1185">Reference proteome</keyword>
<evidence type="ECO:0000313" key="2">
    <source>
        <dbReference type="EMBL" id="BDZ44622.1"/>
    </source>
</evidence>
<organism evidence="2 3">
    <name type="scientific">Naasia aerilata</name>
    <dbReference type="NCBI Taxonomy" id="1162966"/>
    <lineage>
        <taxon>Bacteria</taxon>
        <taxon>Bacillati</taxon>
        <taxon>Actinomycetota</taxon>
        <taxon>Actinomycetes</taxon>
        <taxon>Micrococcales</taxon>
        <taxon>Microbacteriaceae</taxon>
        <taxon>Naasia</taxon>
    </lineage>
</organism>
<dbReference type="RefSeq" id="WP_286278061.1">
    <property type="nucleotide sequence ID" value="NZ_AP027731.1"/>
</dbReference>
<keyword evidence="1" id="KW-0472">Membrane</keyword>
<name>A0ABN6XIA8_9MICO</name>
<accession>A0ABN6XIA8</accession>
<evidence type="ECO:0000256" key="1">
    <source>
        <dbReference type="SAM" id="Phobius"/>
    </source>
</evidence>
<dbReference type="Proteomes" id="UP001321498">
    <property type="component" value="Chromosome"/>
</dbReference>
<feature type="transmembrane region" description="Helical" evidence="1">
    <location>
        <begin position="74"/>
        <end position="92"/>
    </location>
</feature>
<reference evidence="3" key="1">
    <citation type="journal article" date="2019" name="Int. J. Syst. Evol. Microbiol.">
        <title>The Global Catalogue of Microorganisms (GCM) 10K type strain sequencing project: providing services to taxonomists for standard genome sequencing and annotation.</title>
        <authorList>
            <consortium name="The Broad Institute Genomics Platform"/>
            <consortium name="The Broad Institute Genome Sequencing Center for Infectious Disease"/>
            <person name="Wu L."/>
            <person name="Ma J."/>
        </authorList>
    </citation>
    <scope>NUCLEOTIDE SEQUENCE [LARGE SCALE GENOMIC DNA]</scope>
    <source>
        <strain evidence="3">NBRC 108725</strain>
    </source>
</reference>
<keyword evidence="1" id="KW-0812">Transmembrane</keyword>
<sequence length="96" mass="10488">MLVCLGLTLGSRQRGPRAVRAPEADDPDEWRPPWAELYEHPTVVVARSAAFLFGVFSVTSSAAALWVDGRTWSVPAAYASTALVAVGVWMVGRRRF</sequence>
<feature type="transmembrane region" description="Helical" evidence="1">
    <location>
        <begin position="44"/>
        <end position="67"/>
    </location>
</feature>
<protein>
    <submittedName>
        <fullName evidence="2">Uncharacterized protein</fullName>
    </submittedName>
</protein>
<keyword evidence="1" id="KW-1133">Transmembrane helix</keyword>
<gene>
    <name evidence="2" type="ORF">GCM10025866_05310</name>
</gene>
<evidence type="ECO:0000313" key="3">
    <source>
        <dbReference type="Proteomes" id="UP001321498"/>
    </source>
</evidence>
<dbReference type="EMBL" id="AP027731">
    <property type="protein sequence ID" value="BDZ44622.1"/>
    <property type="molecule type" value="Genomic_DNA"/>
</dbReference>